<feature type="non-terminal residue" evidence="1">
    <location>
        <position position="1"/>
    </location>
</feature>
<protein>
    <submittedName>
        <fullName evidence="1">Uncharacterized protein</fullName>
    </submittedName>
</protein>
<accession>S4PFK5</accession>
<organism evidence="1">
    <name type="scientific">Pararge aegeria</name>
    <name type="common">speckled wood butterfly</name>
    <dbReference type="NCBI Taxonomy" id="116150"/>
    <lineage>
        <taxon>Eukaryota</taxon>
        <taxon>Metazoa</taxon>
        <taxon>Ecdysozoa</taxon>
        <taxon>Arthropoda</taxon>
        <taxon>Hexapoda</taxon>
        <taxon>Insecta</taxon>
        <taxon>Pterygota</taxon>
        <taxon>Neoptera</taxon>
        <taxon>Endopterygota</taxon>
        <taxon>Lepidoptera</taxon>
        <taxon>Glossata</taxon>
        <taxon>Ditrysia</taxon>
        <taxon>Papilionoidea</taxon>
        <taxon>Nymphalidae</taxon>
        <taxon>Satyrinae</taxon>
        <taxon>Satyrini</taxon>
        <taxon>Parargina</taxon>
        <taxon>Pararge</taxon>
    </lineage>
</organism>
<sequence length="67" mass="7742">RGLYISLFYIHSIQSNIFRSPIPRSLSALNALLTESPHCDIFADPWNTVVNHCLQYCEKCNCTMFFT</sequence>
<dbReference type="AlphaFoldDB" id="S4PFK5"/>
<dbReference type="EMBL" id="GAIX01001114">
    <property type="protein sequence ID" value="JAA91446.1"/>
    <property type="molecule type" value="Transcribed_RNA"/>
</dbReference>
<reference evidence="1" key="1">
    <citation type="journal article" date="2013" name="BMC Genomics">
        <title>Unscrambling butterfly oogenesis.</title>
        <authorList>
            <person name="Carter J.M."/>
            <person name="Baker S.C."/>
            <person name="Pink R."/>
            <person name="Carter D.R."/>
            <person name="Collins A."/>
            <person name="Tomlin J."/>
            <person name="Gibbs M."/>
            <person name="Breuker C.J."/>
        </authorList>
    </citation>
    <scope>NUCLEOTIDE SEQUENCE</scope>
    <source>
        <tissue evidence="1">Ovary</tissue>
    </source>
</reference>
<proteinExistence type="predicted"/>
<evidence type="ECO:0000313" key="1">
    <source>
        <dbReference type="EMBL" id="JAA91446.1"/>
    </source>
</evidence>
<name>S4PFK5_9NEOP</name>
<reference evidence="1" key="2">
    <citation type="submission" date="2013-05" db="EMBL/GenBank/DDBJ databases">
        <authorList>
            <person name="Carter J.-M."/>
            <person name="Baker S.C."/>
            <person name="Pink R."/>
            <person name="Carter D.R.F."/>
            <person name="Collins A."/>
            <person name="Tomlin J."/>
            <person name="Gibbs M."/>
            <person name="Breuker C.J."/>
        </authorList>
    </citation>
    <scope>NUCLEOTIDE SEQUENCE</scope>
    <source>
        <tissue evidence="1">Ovary</tissue>
    </source>
</reference>